<dbReference type="SUPFAM" id="SSF56672">
    <property type="entry name" value="DNA/RNA polymerases"/>
    <property type="match status" value="1"/>
</dbReference>
<dbReference type="Gene3D" id="1.10.150.20">
    <property type="entry name" value="5' to 3' exonuclease, C-terminal subdomain"/>
    <property type="match status" value="1"/>
</dbReference>
<dbReference type="Gene3D" id="3.40.50.10190">
    <property type="entry name" value="BRCT domain"/>
    <property type="match status" value="1"/>
</dbReference>
<dbReference type="GO" id="GO:0042276">
    <property type="term" value="P:error-prone translesion synthesis"/>
    <property type="evidence" value="ECO:0007669"/>
    <property type="project" value="InterPro"/>
</dbReference>
<dbReference type="PIRSF" id="PIRSF036573">
    <property type="entry name" value="REV1"/>
    <property type="match status" value="1"/>
</dbReference>
<dbReference type="Gene3D" id="6.10.250.1490">
    <property type="match status" value="1"/>
</dbReference>
<dbReference type="Pfam" id="PF14377">
    <property type="entry name" value="UBM"/>
    <property type="match status" value="2"/>
</dbReference>
<dbReference type="InterPro" id="IPR025527">
    <property type="entry name" value="HUWE1/Rev1_UBM"/>
</dbReference>
<dbReference type="CDD" id="cd12145">
    <property type="entry name" value="Rev1_C"/>
    <property type="match status" value="1"/>
</dbReference>
<keyword evidence="8 13" id="KW-0227">DNA damage</keyword>
<dbReference type="SMART" id="SM00292">
    <property type="entry name" value="BRCT"/>
    <property type="match status" value="1"/>
</dbReference>
<dbReference type="AlphaFoldDB" id="A0A7M7MSR5"/>
<keyword evidence="12 13" id="KW-0539">Nucleus</keyword>
<reference evidence="20" key="2">
    <citation type="submission" date="2025-04" db="UniProtKB">
        <authorList>
            <consortium name="RefSeq"/>
        </authorList>
    </citation>
    <scope>IDENTIFICATION</scope>
    <source>
        <strain evidence="20">DH4</strain>
        <tissue evidence="20">Whole body</tissue>
    </source>
</reference>
<dbReference type="PANTHER" id="PTHR45990:SF1">
    <property type="entry name" value="DNA REPAIR PROTEIN REV1"/>
    <property type="match status" value="1"/>
</dbReference>
<feature type="compositionally biased region" description="Low complexity" evidence="15">
    <location>
        <begin position="921"/>
        <end position="932"/>
    </location>
</feature>
<proteinExistence type="inferred from homology"/>
<evidence type="ECO:0000313" key="18">
    <source>
        <dbReference type="EnsemblMetazoa" id="XP_026300426"/>
    </source>
</evidence>
<keyword evidence="4 13" id="KW-0237">DNA synthesis</keyword>
<feature type="region of interest" description="Disordered" evidence="15">
    <location>
        <begin position="904"/>
        <end position="938"/>
    </location>
</feature>
<evidence type="ECO:0000256" key="11">
    <source>
        <dbReference type="ARBA" id="ARBA00023204"/>
    </source>
</evidence>
<dbReference type="GO" id="GO:0017125">
    <property type="term" value="F:deoxycytidyl transferase activity"/>
    <property type="evidence" value="ECO:0007669"/>
    <property type="project" value="TreeGrafter"/>
</dbReference>
<comment type="cofactor">
    <cofactor evidence="14">
        <name>Mg(2+)</name>
        <dbReference type="ChEBI" id="CHEBI:18420"/>
    </cofactor>
    <text evidence="14">Binds 2 magnesium ions.</text>
</comment>
<dbReference type="InterPro" id="IPR001126">
    <property type="entry name" value="UmuC"/>
</dbReference>
<dbReference type="CTD" id="51455"/>
<dbReference type="Gene3D" id="3.30.70.270">
    <property type="match status" value="2"/>
</dbReference>
<evidence type="ECO:0000259" key="17">
    <source>
        <dbReference type="PROSITE" id="PS50173"/>
    </source>
</evidence>
<comment type="subcellular location">
    <subcellularLocation>
        <location evidence="1 13">Nucleus</location>
    </subcellularLocation>
</comment>
<reference evidence="18" key="1">
    <citation type="submission" date="2021-01" db="UniProtKB">
        <authorList>
            <consortium name="EnsemblMetazoa"/>
        </authorList>
    </citation>
    <scope>IDENTIFICATION</scope>
    <source>
        <strain evidence="18">DH4</strain>
    </source>
</reference>
<dbReference type="CDD" id="cd17719">
    <property type="entry name" value="BRCT_Rev1"/>
    <property type="match status" value="1"/>
</dbReference>
<dbReference type="InterPro" id="IPR043128">
    <property type="entry name" value="Rev_trsase/Diguanyl_cyclase"/>
</dbReference>
<dbReference type="FunFam" id="3.40.50.10190:FF:000011">
    <property type="entry name" value="DNA repair protein REV1"/>
    <property type="match status" value="1"/>
</dbReference>
<feature type="compositionally biased region" description="Basic and acidic residues" evidence="15">
    <location>
        <begin position="909"/>
        <end position="920"/>
    </location>
</feature>
<dbReference type="InterPro" id="IPR036775">
    <property type="entry name" value="DNA_pol_Y-fam_lit_finger_sf"/>
</dbReference>
<dbReference type="Gene3D" id="3.30.1490.100">
    <property type="entry name" value="DNA polymerase, Y-family, little finger domain"/>
    <property type="match status" value="1"/>
</dbReference>
<evidence type="ECO:0000256" key="7">
    <source>
        <dbReference type="ARBA" id="ARBA00022723"/>
    </source>
</evidence>
<dbReference type="SUPFAM" id="SSF52113">
    <property type="entry name" value="BRCT domain"/>
    <property type="match status" value="1"/>
</dbReference>
<evidence type="ECO:0000256" key="15">
    <source>
        <dbReference type="SAM" id="MobiDB-lite"/>
    </source>
</evidence>
<dbReference type="OrthoDB" id="427711at2759"/>
<gene>
    <name evidence="20" type="primary">LOC726862</name>
</gene>
<keyword evidence="5 13" id="KW-0808">Transferase</keyword>
<evidence type="ECO:0000256" key="14">
    <source>
        <dbReference type="PIRSR" id="PIRSR036573-2"/>
    </source>
</evidence>
<dbReference type="FunFam" id="3.30.1490.100:FF:000001">
    <property type="entry name" value="DNA repair protein REV1"/>
    <property type="match status" value="1"/>
</dbReference>
<keyword evidence="11 13" id="KW-0234">DNA repair</keyword>
<dbReference type="EC" id="2.7.7.-" evidence="13"/>
<dbReference type="SUPFAM" id="SSF100879">
    <property type="entry name" value="Lesion bypass DNA polymerase (Y-family), little finger domain"/>
    <property type="match status" value="1"/>
</dbReference>
<comment type="function">
    <text evidence="13">Deoxycytidyl transferase involved in DNA repair. Transfers a dCMP residue from dCTP to the 3'-end of a DNA primer in a template-dependent reaction. May assist in the first step in the bypass of abasic lesions by the insertion of a nucleotide opposite the lesion. Required for normal induction of mutations by physical and chemical agents.</text>
</comment>
<dbReference type="Gene3D" id="6.10.250.1630">
    <property type="match status" value="1"/>
</dbReference>
<accession>A0A8B8H8T0</accession>
<dbReference type="GO" id="GO:0003684">
    <property type="term" value="F:damaged DNA binding"/>
    <property type="evidence" value="ECO:0007669"/>
    <property type="project" value="UniProtKB-UniRule"/>
</dbReference>
<evidence type="ECO:0000313" key="19">
    <source>
        <dbReference type="Proteomes" id="UP000005203"/>
    </source>
</evidence>
<evidence type="ECO:0000256" key="6">
    <source>
        <dbReference type="ARBA" id="ARBA00022695"/>
    </source>
</evidence>
<dbReference type="InterPro" id="IPR001357">
    <property type="entry name" value="BRCT_dom"/>
</dbReference>
<comment type="similarity">
    <text evidence="2 13">Belongs to the DNA polymerase type-Y family.</text>
</comment>
<evidence type="ECO:0000256" key="5">
    <source>
        <dbReference type="ARBA" id="ARBA00022679"/>
    </source>
</evidence>
<evidence type="ECO:0000256" key="2">
    <source>
        <dbReference type="ARBA" id="ARBA00010945"/>
    </source>
</evidence>
<evidence type="ECO:0000259" key="16">
    <source>
        <dbReference type="PROSITE" id="PS50172"/>
    </source>
</evidence>
<evidence type="ECO:0000256" key="4">
    <source>
        <dbReference type="ARBA" id="ARBA00022634"/>
    </source>
</evidence>
<evidence type="ECO:0000256" key="10">
    <source>
        <dbReference type="ARBA" id="ARBA00023125"/>
    </source>
</evidence>
<evidence type="ECO:0000256" key="8">
    <source>
        <dbReference type="ARBA" id="ARBA00022763"/>
    </source>
</evidence>
<dbReference type="KEGG" id="ame:726862"/>
<dbReference type="GO" id="GO:0003887">
    <property type="term" value="F:DNA-directed DNA polymerase activity"/>
    <property type="evidence" value="ECO:0007669"/>
    <property type="project" value="InterPro"/>
</dbReference>
<dbReference type="Pfam" id="PF00817">
    <property type="entry name" value="IMS"/>
    <property type="match status" value="1"/>
</dbReference>
<dbReference type="PANTHER" id="PTHR45990">
    <property type="entry name" value="DNA REPAIR PROTEIN REV1"/>
    <property type="match status" value="1"/>
</dbReference>
<dbReference type="Gene3D" id="3.40.1170.60">
    <property type="match status" value="1"/>
</dbReference>
<keyword evidence="10 13" id="KW-0238">DNA-binding</keyword>
<dbReference type="PROSITE" id="PS50172">
    <property type="entry name" value="BRCT"/>
    <property type="match status" value="1"/>
</dbReference>
<dbReference type="InterPro" id="IPR012112">
    <property type="entry name" value="REV1"/>
</dbReference>
<dbReference type="InterPro" id="IPR038401">
    <property type="entry name" value="Rev1_C_sf"/>
</dbReference>
<dbReference type="PROSITE" id="PS50173">
    <property type="entry name" value="UMUC"/>
    <property type="match status" value="1"/>
</dbReference>
<evidence type="ECO:0000256" key="9">
    <source>
        <dbReference type="ARBA" id="ARBA00022842"/>
    </source>
</evidence>
<evidence type="ECO:0000313" key="20">
    <source>
        <dbReference type="RefSeq" id="XP_026300426.1"/>
    </source>
</evidence>
<dbReference type="InterPro" id="IPR017961">
    <property type="entry name" value="DNA_pol_Y-fam_little_finger"/>
</dbReference>
<dbReference type="Proteomes" id="UP000005203">
    <property type="component" value="Linkage group LG13"/>
</dbReference>
<dbReference type="Pfam" id="PF16589">
    <property type="entry name" value="BRCT_2"/>
    <property type="match status" value="1"/>
</dbReference>
<name>A0A7M7MSR5_APIME</name>
<sequence>MSRKKKRETYGENGFEDWGGYMAAKQAKLEEQFKNEANKEIKTSNIFKGIAIFVNGYTNPTADELRHLMMVHGGIYHHYMRPKATTHIIASNLPYSKIILYKKSQNPIPICKPEWIVDSIKASRILNFQNYLLYSHCTNVQPQLKYIIQNIRNETDVFETHNDMQKNNEVSTLKNDNNITEAIKHTSIKENISILPINSKDANSTKNPEFIKEFYNHSRLHHISTMGTTFKEYVNELRDKNNGEFPGFIKLKKLKDKKLNRLLFDSQLSINNELIDLQEENKIDINQDCVIMHIDMDCFFVSVGLRDKPELKGLPVAVTHAKGNKNSVNINKQTLDDNKNRDEEQCSLSEIASCSYEARKAGVKNGMFLGEALKICPDLRTIPYNFEGYTKVSYILYDTVASYTLDIEAVSCDEMYADCTKILEESGLTPMEFATIIRQEIKEKTGCPVSTGFGRNKLLARLATRKAKPNGQFYIQQEHINNCISSFNVQDLPGVGWTTTHKLNNINIRTCAELQKIPLMTLQKEFGKKMSEILYNMCRGIDNSKLNLEHIRKSVSAEVNYGIRFESNEDAIDFLKKLSHEVYNRLNKANAKGRCITLKVLIRAKEAPKETEKFMGHGLCDYVTKSKNFIAPINDVDIITKEVIILWNQMQKIPEDARGIGIQISRLEILKNKSRNTTLTNFIKNKQNNTIHRSTETNTSNDIQPLINSNAIASVSGTTNNEDKLCIPFNISDSIPVKIQNEILDIDKNKKQTENKKDQTTINIDTTYKNESKTVQTHHENFFKQIKSGISRPTKIEMPPIQEIDMSVLIELPEDIRNEILNEYAKKNEDKMDININKNNDSSNSKSISTETKYDEQNISYSQVDPEFLAALSEDLRRDVQSYCTAKKAEKCLKLKKNETNINGLTNENIKHNKKVENNSKSKNGGKSGKTVSKNKKKNVQTMFKTIKDVNEFKNVSDNKTNVGITKFTTACIEKTESVNDQITTDEEADTILSHNRTILEDNDNTNQHQNILIEVVKRLLNLPLKQVKLQIQKWIANSKVVNEIDFLSIATFLSMLPEKKRIEDLHILLKTMHRCMTKTGNCIWHGTYRKIVKYVQHYMQIEYNSNLMVPPIKCNLLQCNSDVM</sequence>
<dbReference type="Pfam" id="PF11799">
    <property type="entry name" value="IMS_C"/>
    <property type="match status" value="1"/>
</dbReference>
<evidence type="ECO:0000256" key="13">
    <source>
        <dbReference type="PIRNR" id="PIRNR036573"/>
    </source>
</evidence>
<keyword evidence="7 14" id="KW-0479">Metal-binding</keyword>
<dbReference type="Gene3D" id="1.20.58.1280">
    <property type="entry name" value="DNA repair protein Rev1, C-terminal domain"/>
    <property type="match status" value="1"/>
</dbReference>
<accession>A0A7M7MSR5</accession>
<keyword evidence="9 14" id="KW-0460">Magnesium</keyword>
<dbReference type="InterPro" id="IPR036420">
    <property type="entry name" value="BRCT_dom_sf"/>
</dbReference>
<dbReference type="GO" id="GO:0070987">
    <property type="term" value="P:error-free translesion synthesis"/>
    <property type="evidence" value="ECO:0007669"/>
    <property type="project" value="TreeGrafter"/>
</dbReference>
<keyword evidence="19" id="KW-1185">Reference proteome</keyword>
<dbReference type="GO" id="GO:0005634">
    <property type="term" value="C:nucleus"/>
    <property type="evidence" value="ECO:0007669"/>
    <property type="project" value="UniProtKB-SubCell"/>
</dbReference>
<feature type="domain" description="UmuC" evidence="17">
    <location>
        <begin position="291"/>
        <end position="496"/>
    </location>
</feature>
<dbReference type="GO" id="GO:0046872">
    <property type="term" value="F:metal ion binding"/>
    <property type="evidence" value="ECO:0007669"/>
    <property type="project" value="UniProtKB-KW"/>
</dbReference>
<evidence type="ECO:0000256" key="12">
    <source>
        <dbReference type="ARBA" id="ARBA00023242"/>
    </source>
</evidence>
<dbReference type="InterPro" id="IPR053848">
    <property type="entry name" value="IMS_HHH_1"/>
</dbReference>
<feature type="binding site" evidence="14">
    <location>
        <position position="295"/>
    </location>
    <ligand>
        <name>Mg(2+)</name>
        <dbReference type="ChEBI" id="CHEBI:18420"/>
        <label>1</label>
    </ligand>
</feature>
<dbReference type="RefSeq" id="XP_026300426.1">
    <property type="nucleotide sequence ID" value="XM_026444641.1"/>
</dbReference>
<feature type="domain" description="BRCT" evidence="16">
    <location>
        <begin position="42"/>
        <end position="133"/>
    </location>
</feature>
<dbReference type="GO" id="GO:0006281">
    <property type="term" value="P:DNA repair"/>
    <property type="evidence" value="ECO:0007669"/>
    <property type="project" value="UniProtKB-KW"/>
</dbReference>
<feature type="binding site" evidence="14">
    <location>
        <position position="413"/>
    </location>
    <ligand>
        <name>Mg(2+)</name>
        <dbReference type="ChEBI" id="CHEBI:18420"/>
        <label>1</label>
    </ligand>
</feature>
<dbReference type="InterPro" id="IPR043502">
    <property type="entry name" value="DNA/RNA_pol_sf"/>
</dbReference>
<keyword evidence="6 13" id="KW-0548">Nucleotidyltransferase</keyword>
<evidence type="ECO:0000256" key="1">
    <source>
        <dbReference type="ARBA" id="ARBA00004123"/>
    </source>
</evidence>
<dbReference type="Pfam" id="PF21999">
    <property type="entry name" value="IMS_HHH_1"/>
    <property type="match status" value="1"/>
</dbReference>
<dbReference type="CDD" id="cd01701">
    <property type="entry name" value="PolY_Rev1"/>
    <property type="match status" value="1"/>
</dbReference>
<evidence type="ECO:0000256" key="3">
    <source>
        <dbReference type="ARBA" id="ARBA00020399"/>
    </source>
</evidence>
<dbReference type="EnsemblMetazoa" id="XM_026444641">
    <property type="protein sequence ID" value="XP_026300426"/>
    <property type="gene ID" value="LOC726862"/>
</dbReference>
<protein>
    <recommendedName>
        <fullName evidence="3 13">DNA repair protein REV1</fullName>
        <ecNumber evidence="13">2.7.7.-</ecNumber>
    </recommendedName>
</protein>
<dbReference type="GeneID" id="726862"/>
<feature type="binding site" evidence="14">
    <location>
        <position position="414"/>
    </location>
    <ligand>
        <name>Mg(2+)</name>
        <dbReference type="ChEBI" id="CHEBI:18420"/>
        <label>1</label>
    </ligand>
</feature>
<organism evidence="18">
    <name type="scientific">Apis mellifera</name>
    <name type="common">Honeybee</name>
    <dbReference type="NCBI Taxonomy" id="7460"/>
    <lineage>
        <taxon>Eukaryota</taxon>
        <taxon>Metazoa</taxon>
        <taxon>Ecdysozoa</taxon>
        <taxon>Arthropoda</taxon>
        <taxon>Hexapoda</taxon>
        <taxon>Insecta</taxon>
        <taxon>Pterygota</taxon>
        <taxon>Neoptera</taxon>
        <taxon>Endopterygota</taxon>
        <taxon>Hymenoptera</taxon>
        <taxon>Apocrita</taxon>
        <taxon>Aculeata</taxon>
        <taxon>Apoidea</taxon>
        <taxon>Anthophila</taxon>
        <taxon>Apidae</taxon>
        <taxon>Apis</taxon>
    </lineage>
</organism>